<gene>
    <name evidence="3" type="ORF">BU23DRAFT_599092</name>
</gene>
<dbReference type="AlphaFoldDB" id="A0A6A5V8F8"/>
<sequence length="699" mass="75554">MEAGERYPSNVPLAHSPQPPHTGLLVDHPATTHLSVTSTVSCRTLHPHRIELQSQVNIDIFDIPPNVAMLVLYFFGLLCILKAYDDYQYYKTKQAVNCAYFTGIVVTLLMCLDSFTPLKALVLLMTICALAFGWVRDLYTGNQAFKAETARRNAHVQAAEEENTQVKAGVQKRTTERDYWSTKYRDLEHAHRRCVTFHQYETMNNLYESEEIEIKRLRNSDAIQSTSKRYEDGLVTKDSEIEKSKKDLAFEHLKTERYKEDYHKIHTLEKELETLKKEHTEPLRNNQWVDSKAQEKNLAFDQFVKLMLKTVNAGGDNAKTACRVVYSLLDDYKAQDLFGTPGELKGGFHGTPGNSGIFADSSGNLEFLAEVNGDIYTCKVPRVYNFSTMVQFGQGHLKEKPLPDGSRTYLALIDDDFPENGVPTPQSVLQPVLQPPSDAPALSTSLDPNVVGGLLDIKSITIYNSGADTLFRIQITGPTAGTSVNQLPQDAAHTTQQNPTVTKPSAGTSSDWTGQPAGQTYNTPSATSGFSFWGNGSNNQNASLDTNGAPAASLGSSAQEATDNFFKSVRNKDQKSATVAPSATGDQGISILGGGAKEQQVTPTNSSLGSAGGNLWNVLAGVAAANGTSLFSNAAVTTSATGGLFSGAGSSSKTAAAPPNNGLFGAAGSSSTTPAAAPADSTDDKEMDAWLDSMGRSQR</sequence>
<feature type="region of interest" description="Disordered" evidence="1">
    <location>
        <begin position="572"/>
        <end position="591"/>
    </location>
</feature>
<accession>A0A6A5V8F8</accession>
<dbReference type="Proteomes" id="UP000800036">
    <property type="component" value="Unassembled WGS sequence"/>
</dbReference>
<evidence type="ECO:0000313" key="3">
    <source>
        <dbReference type="EMBL" id="KAF1973404.1"/>
    </source>
</evidence>
<name>A0A6A5V8F8_9PLEO</name>
<feature type="region of interest" description="Disordered" evidence="1">
    <location>
        <begin position="648"/>
        <end position="699"/>
    </location>
</feature>
<feature type="transmembrane region" description="Helical" evidence="2">
    <location>
        <begin position="67"/>
        <end position="84"/>
    </location>
</feature>
<feature type="compositionally biased region" description="Low complexity" evidence="1">
    <location>
        <begin position="648"/>
        <end position="657"/>
    </location>
</feature>
<reference evidence="3" key="1">
    <citation type="journal article" date="2020" name="Stud. Mycol.">
        <title>101 Dothideomycetes genomes: a test case for predicting lifestyles and emergence of pathogens.</title>
        <authorList>
            <person name="Haridas S."/>
            <person name="Albert R."/>
            <person name="Binder M."/>
            <person name="Bloem J."/>
            <person name="Labutti K."/>
            <person name="Salamov A."/>
            <person name="Andreopoulos B."/>
            <person name="Baker S."/>
            <person name="Barry K."/>
            <person name="Bills G."/>
            <person name="Bluhm B."/>
            <person name="Cannon C."/>
            <person name="Castanera R."/>
            <person name="Culley D."/>
            <person name="Daum C."/>
            <person name="Ezra D."/>
            <person name="Gonzalez J."/>
            <person name="Henrissat B."/>
            <person name="Kuo A."/>
            <person name="Liang C."/>
            <person name="Lipzen A."/>
            <person name="Lutzoni F."/>
            <person name="Magnuson J."/>
            <person name="Mondo S."/>
            <person name="Nolan M."/>
            <person name="Ohm R."/>
            <person name="Pangilinan J."/>
            <person name="Park H.-J."/>
            <person name="Ramirez L."/>
            <person name="Alfaro M."/>
            <person name="Sun H."/>
            <person name="Tritt A."/>
            <person name="Yoshinaga Y."/>
            <person name="Zwiers L.-H."/>
            <person name="Turgeon B."/>
            <person name="Goodwin S."/>
            <person name="Spatafora J."/>
            <person name="Crous P."/>
            <person name="Grigoriev I."/>
        </authorList>
    </citation>
    <scope>NUCLEOTIDE SEQUENCE</scope>
    <source>
        <strain evidence="3">CBS 107.79</strain>
    </source>
</reference>
<evidence type="ECO:0000256" key="2">
    <source>
        <dbReference type="SAM" id="Phobius"/>
    </source>
</evidence>
<keyword evidence="4" id="KW-1185">Reference proteome</keyword>
<proteinExistence type="predicted"/>
<feature type="compositionally biased region" description="Polar residues" evidence="1">
    <location>
        <begin position="576"/>
        <end position="587"/>
    </location>
</feature>
<feature type="compositionally biased region" description="Low complexity" evidence="1">
    <location>
        <begin position="666"/>
        <end position="680"/>
    </location>
</feature>
<feature type="compositionally biased region" description="Polar residues" evidence="1">
    <location>
        <begin position="482"/>
        <end position="546"/>
    </location>
</feature>
<keyword evidence="2" id="KW-0472">Membrane</keyword>
<dbReference type="EMBL" id="ML976681">
    <property type="protein sequence ID" value="KAF1973404.1"/>
    <property type="molecule type" value="Genomic_DNA"/>
</dbReference>
<keyword evidence="2" id="KW-0812">Transmembrane</keyword>
<protein>
    <submittedName>
        <fullName evidence="3">Uncharacterized protein</fullName>
    </submittedName>
</protein>
<keyword evidence="2" id="KW-1133">Transmembrane helix</keyword>
<evidence type="ECO:0000256" key="1">
    <source>
        <dbReference type="SAM" id="MobiDB-lite"/>
    </source>
</evidence>
<evidence type="ECO:0000313" key="4">
    <source>
        <dbReference type="Proteomes" id="UP000800036"/>
    </source>
</evidence>
<organism evidence="3 4">
    <name type="scientific">Bimuria novae-zelandiae CBS 107.79</name>
    <dbReference type="NCBI Taxonomy" id="1447943"/>
    <lineage>
        <taxon>Eukaryota</taxon>
        <taxon>Fungi</taxon>
        <taxon>Dikarya</taxon>
        <taxon>Ascomycota</taxon>
        <taxon>Pezizomycotina</taxon>
        <taxon>Dothideomycetes</taxon>
        <taxon>Pleosporomycetidae</taxon>
        <taxon>Pleosporales</taxon>
        <taxon>Massarineae</taxon>
        <taxon>Didymosphaeriaceae</taxon>
        <taxon>Bimuria</taxon>
    </lineage>
</organism>
<feature type="transmembrane region" description="Helical" evidence="2">
    <location>
        <begin position="96"/>
        <end position="115"/>
    </location>
</feature>
<feature type="region of interest" description="Disordered" evidence="1">
    <location>
        <begin position="482"/>
        <end position="556"/>
    </location>
</feature>